<gene>
    <name evidence="2" type="ORF">A4A49_25771</name>
</gene>
<evidence type="ECO:0000313" key="3">
    <source>
        <dbReference type="Proteomes" id="UP000187609"/>
    </source>
</evidence>
<evidence type="ECO:0000259" key="1">
    <source>
        <dbReference type="Pfam" id="PF13456"/>
    </source>
</evidence>
<feature type="domain" description="RNase H type-1" evidence="1">
    <location>
        <begin position="33"/>
        <end position="127"/>
    </location>
</feature>
<dbReference type="Pfam" id="PF13456">
    <property type="entry name" value="RVT_3"/>
    <property type="match status" value="1"/>
</dbReference>
<reference evidence="2" key="1">
    <citation type="submission" date="2016-11" db="EMBL/GenBank/DDBJ databases">
        <title>The genome of Nicotiana attenuata.</title>
        <authorList>
            <person name="Xu S."/>
            <person name="Brockmoeller T."/>
            <person name="Gaquerel E."/>
            <person name="Navarro A."/>
            <person name="Kuhl H."/>
            <person name="Gase K."/>
            <person name="Ling Z."/>
            <person name="Zhou W."/>
            <person name="Kreitzer C."/>
            <person name="Stanke M."/>
            <person name="Tang H."/>
            <person name="Lyons E."/>
            <person name="Pandey P."/>
            <person name="Pandey S.P."/>
            <person name="Timmermann B."/>
            <person name="Baldwin I.T."/>
        </authorList>
    </citation>
    <scope>NUCLEOTIDE SEQUENCE [LARGE SCALE GENOMIC DNA]</scope>
    <source>
        <strain evidence="2">UT</strain>
    </source>
</reference>
<keyword evidence="3" id="KW-1185">Reference proteome</keyword>
<organism evidence="2 3">
    <name type="scientific">Nicotiana attenuata</name>
    <name type="common">Coyote tobacco</name>
    <dbReference type="NCBI Taxonomy" id="49451"/>
    <lineage>
        <taxon>Eukaryota</taxon>
        <taxon>Viridiplantae</taxon>
        <taxon>Streptophyta</taxon>
        <taxon>Embryophyta</taxon>
        <taxon>Tracheophyta</taxon>
        <taxon>Spermatophyta</taxon>
        <taxon>Magnoliopsida</taxon>
        <taxon>eudicotyledons</taxon>
        <taxon>Gunneridae</taxon>
        <taxon>Pentapetalae</taxon>
        <taxon>asterids</taxon>
        <taxon>lamiids</taxon>
        <taxon>Solanales</taxon>
        <taxon>Solanaceae</taxon>
        <taxon>Nicotianoideae</taxon>
        <taxon>Nicotianeae</taxon>
        <taxon>Nicotiana</taxon>
    </lineage>
</organism>
<dbReference type="OMA" id="NCINDSW"/>
<dbReference type="EMBL" id="MJEQ01002335">
    <property type="protein sequence ID" value="OIT27624.1"/>
    <property type="molecule type" value="Genomic_DNA"/>
</dbReference>
<proteinExistence type="predicted"/>
<dbReference type="Gene3D" id="3.30.420.10">
    <property type="entry name" value="Ribonuclease H-like superfamily/Ribonuclease H"/>
    <property type="match status" value="1"/>
</dbReference>
<dbReference type="GO" id="GO:0004523">
    <property type="term" value="F:RNA-DNA hybrid ribonuclease activity"/>
    <property type="evidence" value="ECO:0007669"/>
    <property type="project" value="InterPro"/>
</dbReference>
<name>A0A1J6KS41_NICAT</name>
<dbReference type="GO" id="GO:0003676">
    <property type="term" value="F:nucleic acid binding"/>
    <property type="evidence" value="ECO:0007669"/>
    <property type="project" value="InterPro"/>
</dbReference>
<dbReference type="PANTHER" id="PTHR47723">
    <property type="entry name" value="OS05G0353850 PROTEIN"/>
    <property type="match status" value="1"/>
</dbReference>
<dbReference type="InterPro" id="IPR053151">
    <property type="entry name" value="RNase_H-like"/>
</dbReference>
<dbReference type="STRING" id="49451.A0A1J6KS41"/>
<dbReference type="InterPro" id="IPR044730">
    <property type="entry name" value="RNase_H-like_dom_plant"/>
</dbReference>
<dbReference type="CDD" id="cd06222">
    <property type="entry name" value="RNase_H_like"/>
    <property type="match status" value="1"/>
</dbReference>
<dbReference type="SUPFAM" id="SSF53098">
    <property type="entry name" value="Ribonuclease H-like"/>
    <property type="match status" value="1"/>
</dbReference>
<dbReference type="InterPro" id="IPR002156">
    <property type="entry name" value="RNaseH_domain"/>
</dbReference>
<accession>A0A1J6KS41</accession>
<sequence>MVGIGKLLERRLSERSTILVNWNKPPPLYVKLNTDGSCIHGTCGGGGVVRDALGRFIMAFTMPLGQGTSNSAEASSFLFGLEWCIRKGYNLVIGETDSMLLQNCINDTVSTPWRLEETVNNIKKIVMSKLDIVLEKPTKLLIDWPL</sequence>
<dbReference type="PANTHER" id="PTHR47723:SF14">
    <property type="entry name" value="RNASE H TYPE-1 DOMAIN-CONTAINING PROTEIN"/>
    <property type="match status" value="1"/>
</dbReference>
<dbReference type="InterPro" id="IPR036397">
    <property type="entry name" value="RNaseH_sf"/>
</dbReference>
<dbReference type="Gramene" id="OIT27624">
    <property type="protein sequence ID" value="OIT27624"/>
    <property type="gene ID" value="A4A49_25771"/>
</dbReference>
<dbReference type="SMR" id="A0A1J6KS41"/>
<dbReference type="AlphaFoldDB" id="A0A1J6KS41"/>
<comment type="caution">
    <text evidence="2">The sequence shown here is derived from an EMBL/GenBank/DDBJ whole genome shotgun (WGS) entry which is preliminary data.</text>
</comment>
<evidence type="ECO:0000313" key="2">
    <source>
        <dbReference type="EMBL" id="OIT27624.1"/>
    </source>
</evidence>
<dbReference type="InterPro" id="IPR012337">
    <property type="entry name" value="RNaseH-like_sf"/>
</dbReference>
<protein>
    <recommendedName>
        <fullName evidence="1">RNase H type-1 domain-containing protein</fullName>
    </recommendedName>
</protein>
<dbReference type="Proteomes" id="UP000187609">
    <property type="component" value="Unassembled WGS sequence"/>
</dbReference>